<evidence type="ECO:0000313" key="3">
    <source>
        <dbReference type="Proteomes" id="UP001190700"/>
    </source>
</evidence>
<protein>
    <recommendedName>
        <fullName evidence="4">Secreted protein</fullName>
    </recommendedName>
</protein>
<keyword evidence="1" id="KW-0732">Signal</keyword>
<feature type="signal peptide" evidence="1">
    <location>
        <begin position="1"/>
        <end position="16"/>
    </location>
</feature>
<organism evidence="2 3">
    <name type="scientific">Cymbomonas tetramitiformis</name>
    <dbReference type="NCBI Taxonomy" id="36881"/>
    <lineage>
        <taxon>Eukaryota</taxon>
        <taxon>Viridiplantae</taxon>
        <taxon>Chlorophyta</taxon>
        <taxon>Pyramimonadophyceae</taxon>
        <taxon>Pyramimonadales</taxon>
        <taxon>Pyramimonadaceae</taxon>
        <taxon>Cymbomonas</taxon>
    </lineage>
</organism>
<evidence type="ECO:0008006" key="4">
    <source>
        <dbReference type="Google" id="ProtNLM"/>
    </source>
</evidence>
<evidence type="ECO:0000313" key="2">
    <source>
        <dbReference type="EMBL" id="KAK3284395.1"/>
    </source>
</evidence>
<evidence type="ECO:0000256" key="1">
    <source>
        <dbReference type="SAM" id="SignalP"/>
    </source>
</evidence>
<keyword evidence="3" id="KW-1185">Reference proteome</keyword>
<name>A0AAE0GU02_9CHLO</name>
<comment type="caution">
    <text evidence="2">The sequence shown here is derived from an EMBL/GenBank/DDBJ whole genome shotgun (WGS) entry which is preliminary data.</text>
</comment>
<dbReference type="EMBL" id="LGRX02002290">
    <property type="protein sequence ID" value="KAK3284395.1"/>
    <property type="molecule type" value="Genomic_DNA"/>
</dbReference>
<gene>
    <name evidence="2" type="ORF">CYMTET_7943</name>
</gene>
<reference evidence="2 3" key="1">
    <citation type="journal article" date="2015" name="Genome Biol. Evol.">
        <title>Comparative Genomics of a Bacterivorous Green Alga Reveals Evolutionary Causalities and Consequences of Phago-Mixotrophic Mode of Nutrition.</title>
        <authorList>
            <person name="Burns J.A."/>
            <person name="Paasch A."/>
            <person name="Narechania A."/>
            <person name="Kim E."/>
        </authorList>
    </citation>
    <scope>NUCLEOTIDE SEQUENCE [LARGE SCALE GENOMIC DNA]</scope>
    <source>
        <strain evidence="2 3">PLY_AMNH</strain>
    </source>
</reference>
<dbReference type="AlphaFoldDB" id="A0AAE0GU02"/>
<proteinExistence type="predicted"/>
<accession>A0AAE0GU02</accession>
<sequence length="69" mass="7524">MRVLWLIPEVIHLIVCDTVPSVRDTGPVITVEKPIVEEVSKAEILDLVPVIFPVAPESTTMSSPSRDSA</sequence>
<feature type="chain" id="PRO_5042074104" description="Secreted protein" evidence="1">
    <location>
        <begin position="17"/>
        <end position="69"/>
    </location>
</feature>
<dbReference type="Proteomes" id="UP001190700">
    <property type="component" value="Unassembled WGS sequence"/>
</dbReference>